<evidence type="ECO:0000313" key="3">
    <source>
        <dbReference type="Proteomes" id="UP001266305"/>
    </source>
</evidence>
<evidence type="ECO:0000313" key="2">
    <source>
        <dbReference type="EMBL" id="KAK2103450.1"/>
    </source>
</evidence>
<sequence>MAMAAAPALKHWRTTLERVEKFVSPLYFTDCPGSRLTASSPGPGDEFARCGQDGPGRRGAAPGQLAPGRKRSGLQHTPTLWTHVGNAQDVPTQLLATPSLSVLCPRQLRGTE</sequence>
<organism evidence="2 3">
    <name type="scientific">Saguinus oedipus</name>
    <name type="common">Cotton-top tamarin</name>
    <name type="synonym">Oedipomidas oedipus</name>
    <dbReference type="NCBI Taxonomy" id="9490"/>
    <lineage>
        <taxon>Eukaryota</taxon>
        <taxon>Metazoa</taxon>
        <taxon>Chordata</taxon>
        <taxon>Craniata</taxon>
        <taxon>Vertebrata</taxon>
        <taxon>Euteleostomi</taxon>
        <taxon>Mammalia</taxon>
        <taxon>Eutheria</taxon>
        <taxon>Euarchontoglires</taxon>
        <taxon>Primates</taxon>
        <taxon>Haplorrhini</taxon>
        <taxon>Platyrrhini</taxon>
        <taxon>Cebidae</taxon>
        <taxon>Callitrichinae</taxon>
        <taxon>Saguinus</taxon>
    </lineage>
</organism>
<keyword evidence="3" id="KW-1185">Reference proteome</keyword>
<dbReference type="Proteomes" id="UP001266305">
    <property type="component" value="Unassembled WGS sequence"/>
</dbReference>
<protein>
    <submittedName>
        <fullName evidence="2">Uncharacterized protein</fullName>
    </submittedName>
</protein>
<gene>
    <name evidence="2" type="ORF">P7K49_017306</name>
</gene>
<accession>A0ABQ9V2U9</accession>
<dbReference type="EMBL" id="JASSZA010000008">
    <property type="protein sequence ID" value="KAK2103450.1"/>
    <property type="molecule type" value="Genomic_DNA"/>
</dbReference>
<reference evidence="2 3" key="1">
    <citation type="submission" date="2023-05" db="EMBL/GenBank/DDBJ databases">
        <title>B98-5 Cell Line De Novo Hybrid Assembly: An Optical Mapping Approach.</title>
        <authorList>
            <person name="Kananen K."/>
            <person name="Auerbach J.A."/>
            <person name="Kautto E."/>
            <person name="Blachly J.S."/>
        </authorList>
    </citation>
    <scope>NUCLEOTIDE SEQUENCE [LARGE SCALE GENOMIC DNA]</scope>
    <source>
        <strain evidence="2">B95-8</strain>
        <tissue evidence="2">Cell line</tissue>
    </source>
</reference>
<name>A0ABQ9V2U9_SAGOE</name>
<proteinExistence type="predicted"/>
<feature type="region of interest" description="Disordered" evidence="1">
    <location>
        <begin position="33"/>
        <end position="76"/>
    </location>
</feature>
<comment type="caution">
    <text evidence="2">The sequence shown here is derived from an EMBL/GenBank/DDBJ whole genome shotgun (WGS) entry which is preliminary data.</text>
</comment>
<evidence type="ECO:0000256" key="1">
    <source>
        <dbReference type="SAM" id="MobiDB-lite"/>
    </source>
</evidence>